<feature type="signal peptide" evidence="1">
    <location>
        <begin position="1"/>
        <end position="17"/>
    </location>
</feature>
<comment type="caution">
    <text evidence="2">The sequence shown here is derived from an EMBL/GenBank/DDBJ whole genome shotgun (WGS) entry which is preliminary data.</text>
</comment>
<evidence type="ECO:0000313" key="3">
    <source>
        <dbReference type="Proteomes" id="UP000286985"/>
    </source>
</evidence>
<reference evidence="3" key="1">
    <citation type="journal article" date="2018" name="Front. Microbiol.">
        <title>Genome-Based Analysis Reveals the Taxonomy and Diversity of the Family Idiomarinaceae.</title>
        <authorList>
            <person name="Liu Y."/>
            <person name="Lai Q."/>
            <person name="Shao Z."/>
        </authorList>
    </citation>
    <scope>NUCLEOTIDE SEQUENCE [LARGE SCALE GENOMIC DNA]</scope>
    <source>
        <strain evidence="3">908033</strain>
    </source>
</reference>
<gene>
    <name evidence="2" type="ORF">CWE24_04430</name>
</gene>
<dbReference type="RefSeq" id="WP_092838384.1">
    <property type="nucleotide sequence ID" value="NZ_FPCF01000001.1"/>
</dbReference>
<evidence type="ECO:0000256" key="1">
    <source>
        <dbReference type="SAM" id="SignalP"/>
    </source>
</evidence>
<keyword evidence="3" id="KW-1185">Reference proteome</keyword>
<evidence type="ECO:0000313" key="2">
    <source>
        <dbReference type="EMBL" id="RUO49726.1"/>
    </source>
</evidence>
<dbReference type="Proteomes" id="UP000286985">
    <property type="component" value="Unassembled WGS sequence"/>
</dbReference>
<name>A0A432XM02_9GAMM</name>
<dbReference type="EMBL" id="PIPU01000001">
    <property type="protein sequence ID" value="RUO49726.1"/>
    <property type="molecule type" value="Genomic_DNA"/>
</dbReference>
<dbReference type="AlphaFoldDB" id="A0A432XM02"/>
<sequence length="227" mass="25645">MFRFILVVLLFSQAGFANQVGNEGAECIVYIDLEKLESEQLVQVGESVKADAIQVCNFNVKRRYLSFKTLVGDSICRVEQRELELFEGTLVDKNIPAGYHYATGKQGGCPSMNEFTELTNLSKSLNANRVTILLDKFQENLVDKDCKNHEKYFDLSFWDKYIDSGYSDFMKSSNTGSDIRITDVSRYLLSTDENIHLISILIADTSWSLVAFISNDSIVIKSVSKDL</sequence>
<proteinExistence type="predicted"/>
<feature type="chain" id="PRO_5019586887" evidence="1">
    <location>
        <begin position="18"/>
        <end position="227"/>
    </location>
</feature>
<protein>
    <submittedName>
        <fullName evidence="2">Uncharacterized protein</fullName>
    </submittedName>
</protein>
<accession>A0A432XM02</accession>
<keyword evidence="1" id="KW-0732">Signal</keyword>
<dbReference type="STRING" id="519452.SAMN04488139_1025"/>
<organism evidence="2 3">
    <name type="scientific">Pseudidiomarina donghaiensis</name>
    <dbReference type="NCBI Taxonomy" id="519452"/>
    <lineage>
        <taxon>Bacteria</taxon>
        <taxon>Pseudomonadati</taxon>
        <taxon>Pseudomonadota</taxon>
        <taxon>Gammaproteobacteria</taxon>
        <taxon>Alteromonadales</taxon>
        <taxon>Idiomarinaceae</taxon>
        <taxon>Pseudidiomarina</taxon>
    </lineage>
</organism>